<accession>A0A9P8TS43</accession>
<evidence type="ECO:0000313" key="2">
    <source>
        <dbReference type="Proteomes" id="UP000774326"/>
    </source>
</evidence>
<dbReference type="AlphaFoldDB" id="A0A9P8TS43"/>
<name>A0A9P8TS43_WICPI</name>
<protein>
    <submittedName>
        <fullName evidence="1">Uncharacterized protein</fullName>
    </submittedName>
</protein>
<dbReference type="EMBL" id="JAEUBG010000241">
    <property type="protein sequence ID" value="KAH3688639.1"/>
    <property type="molecule type" value="Genomic_DNA"/>
</dbReference>
<gene>
    <name evidence="1" type="ORF">WICPIJ_000374</name>
</gene>
<sequence length="143" mass="16494">MKITSVQIPAPVHSRISRLLRTSKLSPLAFFSKEVSVILATISLWGVWVGFNTNDHTNFVWRHVFWDPVWNWLQWQGIHIGVSTTSCEKNQITEEIHLQDDRRQRLVGLDDLRDGNIEIVDQCMGSVIVEQFVDETRVLEGPL</sequence>
<evidence type="ECO:0000313" key="1">
    <source>
        <dbReference type="EMBL" id="KAH3688639.1"/>
    </source>
</evidence>
<organism evidence="1 2">
    <name type="scientific">Wickerhamomyces pijperi</name>
    <name type="common">Yeast</name>
    <name type="synonym">Pichia pijperi</name>
    <dbReference type="NCBI Taxonomy" id="599730"/>
    <lineage>
        <taxon>Eukaryota</taxon>
        <taxon>Fungi</taxon>
        <taxon>Dikarya</taxon>
        <taxon>Ascomycota</taxon>
        <taxon>Saccharomycotina</taxon>
        <taxon>Saccharomycetes</taxon>
        <taxon>Phaffomycetales</taxon>
        <taxon>Wickerhamomycetaceae</taxon>
        <taxon>Wickerhamomyces</taxon>
    </lineage>
</organism>
<proteinExistence type="predicted"/>
<reference evidence="1" key="1">
    <citation type="journal article" date="2021" name="Open Biol.">
        <title>Shared evolutionary footprints suggest mitochondrial oxidative damage underlies multiple complex I losses in fungi.</title>
        <authorList>
            <person name="Schikora-Tamarit M.A."/>
            <person name="Marcet-Houben M."/>
            <person name="Nosek J."/>
            <person name="Gabaldon T."/>
        </authorList>
    </citation>
    <scope>NUCLEOTIDE SEQUENCE</scope>
    <source>
        <strain evidence="1">CBS2887</strain>
    </source>
</reference>
<keyword evidence="2" id="KW-1185">Reference proteome</keyword>
<reference evidence="1" key="2">
    <citation type="submission" date="2021-01" db="EMBL/GenBank/DDBJ databases">
        <authorList>
            <person name="Schikora-Tamarit M.A."/>
        </authorList>
    </citation>
    <scope>NUCLEOTIDE SEQUENCE</scope>
    <source>
        <strain evidence="1">CBS2887</strain>
    </source>
</reference>
<comment type="caution">
    <text evidence="1">The sequence shown here is derived from an EMBL/GenBank/DDBJ whole genome shotgun (WGS) entry which is preliminary data.</text>
</comment>
<dbReference type="Proteomes" id="UP000774326">
    <property type="component" value="Unassembled WGS sequence"/>
</dbReference>